<dbReference type="InterPro" id="IPR000873">
    <property type="entry name" value="AMP-dep_synth/lig_dom"/>
</dbReference>
<dbReference type="OMA" id="CESKELC"/>
<dbReference type="GO" id="GO:0004467">
    <property type="term" value="F:long-chain fatty acid-CoA ligase activity"/>
    <property type="evidence" value="ECO:0007669"/>
    <property type="project" value="UniProtKB-EC"/>
</dbReference>
<evidence type="ECO:0000256" key="5">
    <source>
        <dbReference type="ARBA" id="ARBA00036813"/>
    </source>
</evidence>
<dbReference type="InterPro" id="IPR020459">
    <property type="entry name" value="AMP-binding"/>
</dbReference>
<sequence>MSVTAVTVYASLGEEALVHALNETECTTVVCDAKQFEKVVKVGGRLSYVRRVVYMEEEDKAEMVTAARRMREDWDLYSFGKLKEIGKQHPTDTRMPVPEDIAVIMYTSGSTGLPKGVMVSHSNLVSVASAAMYMIPDFSSKDVYLSFLPLAHIFALIAELTMILEGVSVGYGSPLTLSDSSSKIKKGTSGDLTALKPTLMIVVPTILDRIYDAVKKQVDKKGGFSKALFEFAYNRCLLGMDGKWWGAHGLERWFWNALVFNRMRKSIGGRMRGMFSGGAPLVPETQRFMNIGFGIPIVQGYGLTETCAGSCFTDFDDLLTGRVGPPLSCCFIKLIDWEEGNYRTTDKPKPRGEVCIGGPSVTMGYFNNPEKTEEVYKVDEDGIRWFYSGDIGQWNDDGTLEIIDRKKDIVKLQMGEYVSLAKVAKEEKLERFEVPTKIKLVVEPWTPENGMTTASMKLKREVIRQAYRAELEELYK</sequence>
<dbReference type="InterPro" id="IPR020845">
    <property type="entry name" value="AMP-binding_CS"/>
</dbReference>
<dbReference type="OrthoDB" id="1700726at2759"/>
<dbReference type="STRING" id="69332.A0A388K6V2"/>
<protein>
    <recommendedName>
        <fullName evidence="6">AMP-dependent synthetase/ligase domain-containing protein</fullName>
    </recommendedName>
</protein>
<dbReference type="PANTHER" id="PTHR43272:SF83">
    <property type="entry name" value="ACYL-COA SYNTHETASE LONG-CHAIN, ISOFORM J"/>
    <property type="match status" value="1"/>
</dbReference>
<dbReference type="Pfam" id="PF00501">
    <property type="entry name" value="AMP-binding"/>
    <property type="match status" value="1"/>
</dbReference>
<reference evidence="7 8" key="1">
    <citation type="journal article" date="2018" name="Cell">
        <title>The Chara Genome: Secondary Complexity and Implications for Plant Terrestrialization.</title>
        <authorList>
            <person name="Nishiyama T."/>
            <person name="Sakayama H."/>
            <person name="Vries J.D."/>
            <person name="Buschmann H."/>
            <person name="Saint-Marcoux D."/>
            <person name="Ullrich K.K."/>
            <person name="Haas F.B."/>
            <person name="Vanderstraeten L."/>
            <person name="Becker D."/>
            <person name="Lang D."/>
            <person name="Vosolsobe S."/>
            <person name="Rombauts S."/>
            <person name="Wilhelmsson P.K.I."/>
            <person name="Janitza P."/>
            <person name="Kern R."/>
            <person name="Heyl A."/>
            <person name="Rumpler F."/>
            <person name="Villalobos L.I.A.C."/>
            <person name="Clay J.M."/>
            <person name="Skokan R."/>
            <person name="Toyoda A."/>
            <person name="Suzuki Y."/>
            <person name="Kagoshima H."/>
            <person name="Schijlen E."/>
            <person name="Tajeshwar N."/>
            <person name="Catarino B."/>
            <person name="Hetherington A.J."/>
            <person name="Saltykova A."/>
            <person name="Bonnot C."/>
            <person name="Breuninger H."/>
            <person name="Symeonidi A."/>
            <person name="Radhakrishnan G.V."/>
            <person name="Van Nieuwerburgh F."/>
            <person name="Deforce D."/>
            <person name="Chang C."/>
            <person name="Karol K.G."/>
            <person name="Hedrich R."/>
            <person name="Ulvskov P."/>
            <person name="Glockner G."/>
            <person name="Delwiche C.F."/>
            <person name="Petrasek J."/>
            <person name="Van de Peer Y."/>
            <person name="Friml J."/>
            <person name="Beilby M."/>
            <person name="Dolan L."/>
            <person name="Kohara Y."/>
            <person name="Sugano S."/>
            <person name="Fujiyama A."/>
            <person name="Delaux P.-M."/>
            <person name="Quint M."/>
            <person name="TheiBen G."/>
            <person name="Hagemann M."/>
            <person name="Harholt J."/>
            <person name="Dunand C."/>
            <person name="Zachgo S."/>
            <person name="Langdale J."/>
            <person name="Maumus F."/>
            <person name="Straeten D.V.D."/>
            <person name="Gould S.B."/>
            <person name="Rensing S.A."/>
        </authorList>
    </citation>
    <scope>NUCLEOTIDE SEQUENCE [LARGE SCALE GENOMIC DNA]</scope>
    <source>
        <strain evidence="7 8">S276</strain>
    </source>
</reference>
<dbReference type="Gramene" id="GBG65673">
    <property type="protein sequence ID" value="GBG65673"/>
    <property type="gene ID" value="CBR_g51973"/>
</dbReference>
<comment type="caution">
    <text evidence="7">The sequence shown here is derived from an EMBL/GenBank/DDBJ whole genome shotgun (WGS) entry which is preliminary data.</text>
</comment>
<proteinExistence type="inferred from homology"/>
<evidence type="ECO:0000313" key="8">
    <source>
        <dbReference type="Proteomes" id="UP000265515"/>
    </source>
</evidence>
<dbReference type="Proteomes" id="UP000265515">
    <property type="component" value="Unassembled WGS sequence"/>
</dbReference>
<dbReference type="SUPFAM" id="SSF56801">
    <property type="entry name" value="Acetyl-CoA synthetase-like"/>
    <property type="match status" value="1"/>
</dbReference>
<name>A0A388K6V2_CHABU</name>
<dbReference type="PROSITE" id="PS00455">
    <property type="entry name" value="AMP_BINDING"/>
    <property type="match status" value="1"/>
</dbReference>
<keyword evidence="3" id="KW-0547">Nucleotide-binding</keyword>
<evidence type="ECO:0000256" key="1">
    <source>
        <dbReference type="ARBA" id="ARBA00006432"/>
    </source>
</evidence>
<keyword evidence="2" id="KW-0436">Ligase</keyword>
<accession>A0A388K6V2</accession>
<comment type="similarity">
    <text evidence="1">Belongs to the ATP-dependent AMP-binding enzyme family.</text>
</comment>
<evidence type="ECO:0000256" key="3">
    <source>
        <dbReference type="ARBA" id="ARBA00022741"/>
    </source>
</evidence>
<gene>
    <name evidence="7" type="ORF">CBR_g51973</name>
</gene>
<organism evidence="7 8">
    <name type="scientific">Chara braunii</name>
    <name type="common">Braun's stonewort</name>
    <dbReference type="NCBI Taxonomy" id="69332"/>
    <lineage>
        <taxon>Eukaryota</taxon>
        <taxon>Viridiplantae</taxon>
        <taxon>Streptophyta</taxon>
        <taxon>Charophyceae</taxon>
        <taxon>Charales</taxon>
        <taxon>Characeae</taxon>
        <taxon>Chara</taxon>
    </lineage>
</organism>
<evidence type="ECO:0000259" key="6">
    <source>
        <dbReference type="Pfam" id="PF00501"/>
    </source>
</evidence>
<dbReference type="EMBL" id="BFEA01000064">
    <property type="protein sequence ID" value="GBG65673.1"/>
    <property type="molecule type" value="Genomic_DNA"/>
</dbReference>
<keyword evidence="8" id="KW-1185">Reference proteome</keyword>
<evidence type="ECO:0000313" key="7">
    <source>
        <dbReference type="EMBL" id="GBG65673.1"/>
    </source>
</evidence>
<dbReference type="PANTHER" id="PTHR43272">
    <property type="entry name" value="LONG-CHAIN-FATTY-ACID--COA LIGASE"/>
    <property type="match status" value="1"/>
</dbReference>
<dbReference type="Gene3D" id="3.40.50.12780">
    <property type="entry name" value="N-terminal domain of ligase-like"/>
    <property type="match status" value="1"/>
</dbReference>
<dbReference type="InterPro" id="IPR042099">
    <property type="entry name" value="ANL_N_sf"/>
</dbReference>
<evidence type="ECO:0000256" key="4">
    <source>
        <dbReference type="ARBA" id="ARBA00022840"/>
    </source>
</evidence>
<dbReference type="GO" id="GO:0005783">
    <property type="term" value="C:endoplasmic reticulum"/>
    <property type="evidence" value="ECO:0007669"/>
    <property type="project" value="TreeGrafter"/>
</dbReference>
<feature type="domain" description="AMP-dependent synthetase/ligase" evidence="6">
    <location>
        <begin position="2"/>
        <end position="366"/>
    </location>
</feature>
<evidence type="ECO:0000256" key="2">
    <source>
        <dbReference type="ARBA" id="ARBA00022598"/>
    </source>
</evidence>
<comment type="catalytic activity">
    <reaction evidence="5">
        <text>a long-chain fatty acid + ATP + CoA = a long-chain fatty acyl-CoA + AMP + diphosphate</text>
        <dbReference type="Rhea" id="RHEA:15421"/>
        <dbReference type="ChEBI" id="CHEBI:30616"/>
        <dbReference type="ChEBI" id="CHEBI:33019"/>
        <dbReference type="ChEBI" id="CHEBI:57287"/>
        <dbReference type="ChEBI" id="CHEBI:57560"/>
        <dbReference type="ChEBI" id="CHEBI:83139"/>
        <dbReference type="ChEBI" id="CHEBI:456215"/>
        <dbReference type="EC" id="6.2.1.3"/>
    </reaction>
</comment>
<dbReference type="GO" id="GO:0016020">
    <property type="term" value="C:membrane"/>
    <property type="evidence" value="ECO:0007669"/>
    <property type="project" value="TreeGrafter"/>
</dbReference>
<keyword evidence="4" id="KW-0067">ATP-binding</keyword>
<dbReference type="PRINTS" id="PR00154">
    <property type="entry name" value="AMPBINDING"/>
</dbReference>
<dbReference type="GO" id="GO:0005524">
    <property type="term" value="F:ATP binding"/>
    <property type="evidence" value="ECO:0007669"/>
    <property type="project" value="UniProtKB-KW"/>
</dbReference>
<dbReference type="AlphaFoldDB" id="A0A388K6V2"/>